<protein>
    <submittedName>
        <fullName evidence="1">Uncharacterized protein</fullName>
    </submittedName>
</protein>
<gene>
    <name evidence="1" type="ORF">AN2V17_38730</name>
</gene>
<keyword evidence="2" id="KW-1185">Reference proteome</keyword>
<sequence>MDLILRKIGEKKTWEKTDTYSATYFDQYVVDGFDVDVMAGLKINHDNGIYKYDFDKNLITDILINYLTN</sequence>
<dbReference type="Proteomes" id="UP001374599">
    <property type="component" value="Unassembled WGS sequence"/>
</dbReference>
<dbReference type="EMBL" id="BTPU01000076">
    <property type="protein sequence ID" value="GMQ64635.1"/>
    <property type="molecule type" value="Genomic_DNA"/>
</dbReference>
<organism evidence="1 2">
    <name type="scientific">Vallitalea maricola</name>
    <dbReference type="NCBI Taxonomy" id="3074433"/>
    <lineage>
        <taxon>Bacteria</taxon>
        <taxon>Bacillati</taxon>
        <taxon>Bacillota</taxon>
        <taxon>Clostridia</taxon>
        <taxon>Lachnospirales</taxon>
        <taxon>Vallitaleaceae</taxon>
        <taxon>Vallitalea</taxon>
    </lineage>
</organism>
<accession>A0ACB5UP49</accession>
<reference evidence="1" key="1">
    <citation type="submission" date="2023-09" db="EMBL/GenBank/DDBJ databases">
        <title>Vallitalea sediminicola and Vallitalea maricola sp. nov., anaerobic bacteria isolated from marine sediment.</title>
        <authorList>
            <person name="Hirano S."/>
            <person name="Maeda A."/>
            <person name="Terahara T."/>
            <person name="Mori K."/>
            <person name="Hamada M."/>
            <person name="Matsumoto R."/>
            <person name="Kobayashi T."/>
        </authorList>
    </citation>
    <scope>NUCLEOTIDE SEQUENCE</scope>
    <source>
        <strain evidence="1">AN17-2</strain>
    </source>
</reference>
<evidence type="ECO:0000313" key="1">
    <source>
        <dbReference type="EMBL" id="GMQ64635.1"/>
    </source>
</evidence>
<name>A0ACB5UP49_9FIRM</name>
<proteinExistence type="predicted"/>
<evidence type="ECO:0000313" key="2">
    <source>
        <dbReference type="Proteomes" id="UP001374599"/>
    </source>
</evidence>
<comment type="caution">
    <text evidence="1">The sequence shown here is derived from an EMBL/GenBank/DDBJ whole genome shotgun (WGS) entry which is preliminary data.</text>
</comment>